<comment type="subcellular location">
    <subcellularLocation>
        <location evidence="1">Membrane</location>
        <topology evidence="1">Multi-pass membrane protein</topology>
    </subcellularLocation>
</comment>
<dbReference type="PANTHER" id="PTHR10924">
    <property type="entry name" value="MAJOR FACILITATOR SUPERFAMILY PROTEIN-RELATED"/>
    <property type="match status" value="1"/>
</dbReference>
<sequence length="155" mass="17645">MTPGDIANNDRERLLNFSDSPIKESTFAKNSDEVKVYKKRWYILAMFSLLGVGQGDRANNDRERLLNFSDSPIKESAFAKDSDEVKVYKKRWYILAMFSLLGVGQGIVYNTWSPIQSTARAVYKWDSFMIDLMPALGCVAPCFTIVPLGWLMDVK</sequence>
<dbReference type="OrthoDB" id="422206at2759"/>
<keyword evidence="4" id="KW-0472">Membrane</keyword>
<dbReference type="PANTHER" id="PTHR10924:SF27">
    <property type="entry name" value="SOLUTE CARRIER FAMILY 49 MEMBER 4"/>
    <property type="match status" value="1"/>
</dbReference>
<evidence type="ECO:0000256" key="1">
    <source>
        <dbReference type="ARBA" id="ARBA00004141"/>
    </source>
</evidence>
<feature type="non-terminal residue" evidence="5">
    <location>
        <position position="1"/>
    </location>
</feature>
<dbReference type="EMBL" id="CACRXK020030606">
    <property type="protein sequence ID" value="CAB4042680.1"/>
    <property type="molecule type" value="Genomic_DNA"/>
</dbReference>
<evidence type="ECO:0000313" key="6">
    <source>
        <dbReference type="Proteomes" id="UP001152795"/>
    </source>
</evidence>
<keyword evidence="6" id="KW-1185">Reference proteome</keyword>
<dbReference type="InterPro" id="IPR049680">
    <property type="entry name" value="FLVCR1-2_SLC49-like"/>
</dbReference>
<gene>
    <name evidence="5" type="ORF">PACLA_8A036347</name>
</gene>
<dbReference type="InterPro" id="IPR036259">
    <property type="entry name" value="MFS_trans_sf"/>
</dbReference>
<name>A0A7D9K7V9_PARCT</name>
<proteinExistence type="predicted"/>
<evidence type="ECO:0000256" key="4">
    <source>
        <dbReference type="ARBA" id="ARBA00023136"/>
    </source>
</evidence>
<evidence type="ECO:0000256" key="2">
    <source>
        <dbReference type="ARBA" id="ARBA00022692"/>
    </source>
</evidence>
<keyword evidence="3" id="KW-1133">Transmembrane helix</keyword>
<protein>
    <submittedName>
        <fullName evidence="5">Uncharacterized protein</fullName>
    </submittedName>
</protein>
<evidence type="ECO:0000313" key="5">
    <source>
        <dbReference type="EMBL" id="CAB4042680.1"/>
    </source>
</evidence>
<accession>A0A7D9K7V9</accession>
<organism evidence="5 6">
    <name type="scientific">Paramuricea clavata</name>
    <name type="common">Red gorgonian</name>
    <name type="synonym">Violescent sea-whip</name>
    <dbReference type="NCBI Taxonomy" id="317549"/>
    <lineage>
        <taxon>Eukaryota</taxon>
        <taxon>Metazoa</taxon>
        <taxon>Cnidaria</taxon>
        <taxon>Anthozoa</taxon>
        <taxon>Octocorallia</taxon>
        <taxon>Malacalcyonacea</taxon>
        <taxon>Plexauridae</taxon>
        <taxon>Paramuricea</taxon>
    </lineage>
</organism>
<dbReference type="Proteomes" id="UP001152795">
    <property type="component" value="Unassembled WGS sequence"/>
</dbReference>
<dbReference type="SUPFAM" id="SSF103473">
    <property type="entry name" value="MFS general substrate transporter"/>
    <property type="match status" value="1"/>
</dbReference>
<dbReference type="GO" id="GO:0016020">
    <property type="term" value="C:membrane"/>
    <property type="evidence" value="ECO:0007669"/>
    <property type="project" value="UniProtKB-SubCell"/>
</dbReference>
<keyword evidence="2" id="KW-0812">Transmembrane</keyword>
<evidence type="ECO:0000256" key="3">
    <source>
        <dbReference type="ARBA" id="ARBA00022989"/>
    </source>
</evidence>
<reference evidence="5" key="1">
    <citation type="submission" date="2020-04" db="EMBL/GenBank/DDBJ databases">
        <authorList>
            <person name="Alioto T."/>
            <person name="Alioto T."/>
            <person name="Gomez Garrido J."/>
        </authorList>
    </citation>
    <scope>NUCLEOTIDE SEQUENCE</scope>
    <source>
        <strain evidence="5">A484AB</strain>
    </source>
</reference>
<dbReference type="AlphaFoldDB" id="A0A7D9K7V9"/>
<comment type="caution">
    <text evidence="5">The sequence shown here is derived from an EMBL/GenBank/DDBJ whole genome shotgun (WGS) entry which is preliminary data.</text>
</comment>